<dbReference type="Proteomes" id="UP001054801">
    <property type="component" value="Chromosome"/>
</dbReference>
<evidence type="ECO:0000256" key="8">
    <source>
        <dbReference type="RuleBase" id="RU363041"/>
    </source>
</evidence>
<evidence type="ECO:0000313" key="9">
    <source>
        <dbReference type="EMBL" id="UJS25295.1"/>
    </source>
</evidence>
<dbReference type="InterPro" id="IPR052017">
    <property type="entry name" value="TSUP"/>
</dbReference>
<evidence type="ECO:0000256" key="5">
    <source>
        <dbReference type="ARBA" id="ARBA00022692"/>
    </source>
</evidence>
<feature type="transmembrane region" description="Helical" evidence="8">
    <location>
        <begin position="230"/>
        <end position="255"/>
    </location>
</feature>
<sequence>MNILSDPLTLTMAVLALLIVGISKGGMGGGLGVLGVPLMALTMPPAQAAAILLPILCVMDLMALKAFWKRWSWAHLQQLLPAALLGIAIGALTFTYFRASDVRLLVGLIAVGFALNYWFKPFQRLAMGKPGAKSGIFWGSIAGFTSFVAHAGGPPVNIYLLPQKLDKTVYQATTVLFFTIVNYVKLIPYAALGQFNSTNLSTSVLLLPIAAFGIWLGYKLHHRVPEKQFFQVAYVFLFLTGCKLMVDGISGLATVTKSLL</sequence>
<dbReference type="EMBL" id="CP091244">
    <property type="protein sequence ID" value="UJS25295.1"/>
    <property type="molecule type" value="Genomic_DNA"/>
</dbReference>
<feature type="transmembrane region" description="Helical" evidence="8">
    <location>
        <begin position="49"/>
        <end position="67"/>
    </location>
</feature>
<proteinExistence type="inferred from homology"/>
<evidence type="ECO:0000256" key="6">
    <source>
        <dbReference type="ARBA" id="ARBA00022989"/>
    </source>
</evidence>
<feature type="transmembrane region" description="Helical" evidence="8">
    <location>
        <begin position="79"/>
        <end position="96"/>
    </location>
</feature>
<evidence type="ECO:0000256" key="2">
    <source>
        <dbReference type="ARBA" id="ARBA00009142"/>
    </source>
</evidence>
<evidence type="ECO:0000313" key="10">
    <source>
        <dbReference type="Proteomes" id="UP001054801"/>
    </source>
</evidence>
<dbReference type="RefSeq" id="WP_236500089.1">
    <property type="nucleotide sequence ID" value="NZ_CP091244.1"/>
</dbReference>
<protein>
    <recommendedName>
        <fullName evidence="8">Probable membrane transporter protein</fullName>
    </recommendedName>
</protein>
<feature type="transmembrane region" description="Helical" evidence="8">
    <location>
        <begin position="169"/>
        <end position="188"/>
    </location>
</feature>
<gene>
    <name evidence="9" type="ORF">L2Y54_04440</name>
</gene>
<keyword evidence="3" id="KW-0813">Transport</keyword>
<evidence type="ECO:0000256" key="4">
    <source>
        <dbReference type="ARBA" id="ARBA00022475"/>
    </source>
</evidence>
<keyword evidence="7 8" id="KW-0472">Membrane</keyword>
<accession>A0ABY3T2Z9</accession>
<feature type="transmembrane region" description="Helical" evidence="8">
    <location>
        <begin position="200"/>
        <end position="218"/>
    </location>
</feature>
<dbReference type="PANTHER" id="PTHR30269">
    <property type="entry name" value="TRANSMEMBRANE PROTEIN YFCA"/>
    <property type="match status" value="1"/>
</dbReference>
<keyword evidence="4 8" id="KW-1003">Cell membrane</keyword>
<keyword evidence="10" id="KW-1185">Reference proteome</keyword>
<keyword evidence="5 8" id="KW-0812">Transmembrane</keyword>
<organism evidence="9 10">
    <name type="scientific">Thiothrix winogradskyi</name>
    <dbReference type="NCBI Taxonomy" id="96472"/>
    <lineage>
        <taxon>Bacteria</taxon>
        <taxon>Pseudomonadati</taxon>
        <taxon>Pseudomonadota</taxon>
        <taxon>Gammaproteobacteria</taxon>
        <taxon>Thiotrichales</taxon>
        <taxon>Thiotrichaceae</taxon>
        <taxon>Thiothrix</taxon>
    </lineage>
</organism>
<dbReference type="Pfam" id="PF01925">
    <property type="entry name" value="TauE"/>
    <property type="match status" value="1"/>
</dbReference>
<feature type="transmembrane region" description="Helical" evidence="8">
    <location>
        <begin position="102"/>
        <end position="119"/>
    </location>
</feature>
<comment type="similarity">
    <text evidence="2 8">Belongs to the 4-toluene sulfonate uptake permease (TSUP) (TC 2.A.102) family.</text>
</comment>
<dbReference type="InterPro" id="IPR002781">
    <property type="entry name" value="TM_pro_TauE-like"/>
</dbReference>
<keyword evidence="6 8" id="KW-1133">Transmembrane helix</keyword>
<reference evidence="9" key="1">
    <citation type="journal article" date="2022" name="Microorganisms">
        <title>Two New Species of Filamentous Sulfur Bacteria of the Genus Thiothrix, Thiothrix winogradskyi sp. nov. and 'Candidatus Thiothrix sulfatifontis' sp. nov.</title>
        <authorList>
            <person name="Ravin N.V."/>
            <person name="Rossetti S."/>
            <person name="Beletsky A.V."/>
            <person name="Kadnikov V.V."/>
            <person name="Rudenko T.S."/>
            <person name="Smolyakov D.D."/>
            <person name="Moskvitina M.I."/>
            <person name="Gureeva M.V."/>
            <person name="Mardanov A.V."/>
            <person name="Grabovich M.Y."/>
        </authorList>
    </citation>
    <scope>NUCLEOTIDE SEQUENCE</scope>
    <source>
        <strain evidence="9">CT3</strain>
    </source>
</reference>
<name>A0ABY3T2Z9_9GAMM</name>
<dbReference type="PANTHER" id="PTHR30269:SF37">
    <property type="entry name" value="MEMBRANE TRANSPORTER PROTEIN"/>
    <property type="match status" value="1"/>
</dbReference>
<feature type="transmembrane region" description="Helical" evidence="8">
    <location>
        <begin position="131"/>
        <end position="149"/>
    </location>
</feature>
<evidence type="ECO:0000256" key="7">
    <source>
        <dbReference type="ARBA" id="ARBA00023136"/>
    </source>
</evidence>
<comment type="subcellular location">
    <subcellularLocation>
        <location evidence="1 8">Cell membrane</location>
        <topology evidence="1 8">Multi-pass membrane protein</topology>
    </subcellularLocation>
</comment>
<evidence type="ECO:0000256" key="1">
    <source>
        <dbReference type="ARBA" id="ARBA00004651"/>
    </source>
</evidence>
<evidence type="ECO:0000256" key="3">
    <source>
        <dbReference type="ARBA" id="ARBA00022448"/>
    </source>
</evidence>